<dbReference type="EMBL" id="JAPDRK010000001">
    <property type="protein sequence ID" value="KAJ9616384.1"/>
    <property type="molecule type" value="Genomic_DNA"/>
</dbReference>
<feature type="signal peptide" evidence="2">
    <location>
        <begin position="1"/>
        <end position="21"/>
    </location>
</feature>
<dbReference type="InterPro" id="IPR021476">
    <property type="entry name" value="Egh16-like"/>
</dbReference>
<protein>
    <submittedName>
        <fullName evidence="3">1,3-beta-glucanosyltransferase gas1</fullName>
    </submittedName>
</protein>
<dbReference type="Proteomes" id="UP001172673">
    <property type="component" value="Unassembled WGS sequence"/>
</dbReference>
<dbReference type="PANTHER" id="PTHR34618">
    <property type="entry name" value="SURFACE PROTEIN MAS1, PUTATIVE-RELATED"/>
    <property type="match status" value="1"/>
</dbReference>
<proteinExistence type="predicted"/>
<name>A0AA38XMX1_9EURO</name>
<gene>
    <name evidence="3" type="primary">GAS1</name>
    <name evidence="3" type="ORF">H2200_000102</name>
</gene>
<dbReference type="Pfam" id="PF11327">
    <property type="entry name" value="Egh16-like"/>
    <property type="match status" value="1"/>
</dbReference>
<accession>A0AA38XMX1</accession>
<keyword evidence="4" id="KW-1185">Reference proteome</keyword>
<evidence type="ECO:0000313" key="4">
    <source>
        <dbReference type="Proteomes" id="UP001172673"/>
    </source>
</evidence>
<reference evidence="3" key="1">
    <citation type="submission" date="2022-10" db="EMBL/GenBank/DDBJ databases">
        <title>Culturing micro-colonial fungi from biological soil crusts in the Mojave desert and describing Neophaeococcomyces mojavensis, and introducing the new genera and species Taxawa tesnikishii.</title>
        <authorList>
            <person name="Kurbessoian T."/>
            <person name="Stajich J.E."/>
        </authorList>
    </citation>
    <scope>NUCLEOTIDE SEQUENCE</scope>
    <source>
        <strain evidence="3">TK_41</strain>
    </source>
</reference>
<comment type="caution">
    <text evidence="3">The sequence shown here is derived from an EMBL/GenBank/DDBJ whole genome shotgun (WGS) entry which is preliminary data.</text>
</comment>
<feature type="region of interest" description="Disordered" evidence="1">
    <location>
        <begin position="244"/>
        <end position="277"/>
    </location>
</feature>
<evidence type="ECO:0000256" key="1">
    <source>
        <dbReference type="SAM" id="MobiDB-lite"/>
    </source>
</evidence>
<organism evidence="3 4">
    <name type="scientific">Cladophialophora chaetospira</name>
    <dbReference type="NCBI Taxonomy" id="386627"/>
    <lineage>
        <taxon>Eukaryota</taxon>
        <taxon>Fungi</taxon>
        <taxon>Dikarya</taxon>
        <taxon>Ascomycota</taxon>
        <taxon>Pezizomycotina</taxon>
        <taxon>Eurotiomycetes</taxon>
        <taxon>Chaetothyriomycetidae</taxon>
        <taxon>Chaetothyriales</taxon>
        <taxon>Herpotrichiellaceae</taxon>
        <taxon>Cladophialophora</taxon>
    </lineage>
</organism>
<feature type="region of interest" description="Disordered" evidence="1">
    <location>
        <begin position="32"/>
        <end position="55"/>
    </location>
</feature>
<sequence length="289" mass="29167">MVAYSTLITLGLLAAAELVAGHGAIIAATGDAGGQGSALGIDPDTPRDGTRRRPFQQDTTRFQGNAADTVGETLAGGDNDIETGTAAVLAQNGGTLPQITPGGEVQMTLHQVNADGAGPYTCMINDDGTATSWTQMTVTQQVPGRRGNDRDGAETDFPLTASVPADQTCTGTVAGEDNVCLVRCQNPARAGPFGGVVPVQMASTADTAATATNGTATADSTATAAASSTALTGDAEDIAAADDNANGVSANEQAAANAADDKRKAKRSSRVERRSAAAVSYRHAVKFRA</sequence>
<evidence type="ECO:0000313" key="3">
    <source>
        <dbReference type="EMBL" id="KAJ9616384.1"/>
    </source>
</evidence>
<feature type="compositionally biased region" description="Low complexity" evidence="1">
    <location>
        <begin position="244"/>
        <end position="258"/>
    </location>
</feature>
<feature type="compositionally biased region" description="Basic and acidic residues" evidence="1">
    <location>
        <begin position="259"/>
        <end position="275"/>
    </location>
</feature>
<dbReference type="PANTHER" id="PTHR34618:SF4">
    <property type="entry name" value="CAS1"/>
    <property type="match status" value="1"/>
</dbReference>
<feature type="chain" id="PRO_5041373209" evidence="2">
    <location>
        <begin position="22"/>
        <end position="289"/>
    </location>
</feature>
<evidence type="ECO:0000256" key="2">
    <source>
        <dbReference type="SAM" id="SignalP"/>
    </source>
</evidence>
<dbReference type="AlphaFoldDB" id="A0AA38XMX1"/>
<keyword evidence="2" id="KW-0732">Signal</keyword>